<evidence type="ECO:0000313" key="1">
    <source>
        <dbReference type="EMBL" id="KAJ0095152.1"/>
    </source>
</evidence>
<dbReference type="EMBL" id="CM047902">
    <property type="protein sequence ID" value="KAJ0095152.1"/>
    <property type="molecule type" value="Genomic_DNA"/>
</dbReference>
<protein>
    <submittedName>
        <fullName evidence="1">Uncharacterized protein</fullName>
    </submittedName>
</protein>
<dbReference type="Proteomes" id="UP001164250">
    <property type="component" value="Chromosome 6"/>
</dbReference>
<gene>
    <name evidence="1" type="ORF">Patl1_17040</name>
</gene>
<comment type="caution">
    <text evidence="1">The sequence shown here is derived from an EMBL/GenBank/DDBJ whole genome shotgun (WGS) entry which is preliminary data.</text>
</comment>
<sequence length="323" mass="36241">MWCSYILLACKNCSSVPSLGQLPSLKKLHIAKMESLAKIGAEFYGNGSSTSIRPFKSLEILHFKDMPKWEQWLPSAVEDGEFPSIQELHIQNCGKLAKNLPRYLPSLTLLHIEECKILDFLDDSRRYTELQTLHIIGCDSLESFPLGFFNKVAYLQIQKCSQLKYIEVSNDLPPGPGAPISWRLGISKCRSLELLPVLTSLETLALSDCRNLKSFRNDRLPPNLRSLFIMSCDHLTPKKNWGLNEMDSLTSLTITGGCSDVKSFPEKGLLPASLISLQVTKFPKLETLDLRGLQLLTSLRTLGINSCASLQRLVRRDLTQLSC</sequence>
<name>A0ACC1B8F6_9ROSI</name>
<evidence type="ECO:0000313" key="2">
    <source>
        <dbReference type="Proteomes" id="UP001164250"/>
    </source>
</evidence>
<accession>A0ACC1B8F6</accession>
<organism evidence="1 2">
    <name type="scientific">Pistacia atlantica</name>
    <dbReference type="NCBI Taxonomy" id="434234"/>
    <lineage>
        <taxon>Eukaryota</taxon>
        <taxon>Viridiplantae</taxon>
        <taxon>Streptophyta</taxon>
        <taxon>Embryophyta</taxon>
        <taxon>Tracheophyta</taxon>
        <taxon>Spermatophyta</taxon>
        <taxon>Magnoliopsida</taxon>
        <taxon>eudicotyledons</taxon>
        <taxon>Gunneridae</taxon>
        <taxon>Pentapetalae</taxon>
        <taxon>rosids</taxon>
        <taxon>malvids</taxon>
        <taxon>Sapindales</taxon>
        <taxon>Anacardiaceae</taxon>
        <taxon>Pistacia</taxon>
    </lineage>
</organism>
<keyword evidence="2" id="KW-1185">Reference proteome</keyword>
<reference evidence="2" key="1">
    <citation type="journal article" date="2023" name="G3 (Bethesda)">
        <title>Genome assembly and association tests identify interacting loci associated with vigor, precocity, and sex in interspecific pistachio rootstocks.</title>
        <authorList>
            <person name="Palmer W."/>
            <person name="Jacygrad E."/>
            <person name="Sagayaradj S."/>
            <person name="Cavanaugh K."/>
            <person name="Han R."/>
            <person name="Bertier L."/>
            <person name="Beede B."/>
            <person name="Kafkas S."/>
            <person name="Golino D."/>
            <person name="Preece J."/>
            <person name="Michelmore R."/>
        </authorList>
    </citation>
    <scope>NUCLEOTIDE SEQUENCE [LARGE SCALE GENOMIC DNA]</scope>
</reference>
<proteinExistence type="predicted"/>